<feature type="transmembrane region" description="Helical" evidence="1">
    <location>
        <begin position="71"/>
        <end position="90"/>
    </location>
</feature>
<dbReference type="EMBL" id="CP013213">
    <property type="protein sequence ID" value="AMC94564.1"/>
    <property type="molecule type" value="Genomic_DNA"/>
</dbReference>
<feature type="transmembrane region" description="Helical" evidence="1">
    <location>
        <begin position="130"/>
        <end position="149"/>
    </location>
</feature>
<sequence length="166" mass="18936">MFDSLGFSYIGLLFILMLTIPNLLWTQNQPKNYNPNQENKWLVFCERFGQVLVTTLALLTPSFNITSIDLWTIWLFVAFFVMCMYESWWIRYFKSEHTLQDFYSSYFGVPVAGATLPVIAFFLLGVYGCSIAMIISITILGVGHIGVHLGHKKISDQNNATKSVKS</sequence>
<keyword evidence="3" id="KW-1185">Reference proteome</keyword>
<evidence type="ECO:0000313" key="2">
    <source>
        <dbReference type="EMBL" id="AMC94564.1"/>
    </source>
</evidence>
<dbReference type="OrthoDB" id="53505at2"/>
<gene>
    <name evidence="2" type="ORF">AOC36_11450</name>
</gene>
<protein>
    <submittedName>
        <fullName evidence="2">Uncharacterized protein</fullName>
    </submittedName>
</protein>
<dbReference type="AlphaFoldDB" id="A0A0X8H259"/>
<reference evidence="2 3" key="1">
    <citation type="submission" date="2015-10" db="EMBL/GenBank/DDBJ databases">
        <title>Erysipelothrix larvae sp. LV19 isolated from the larval gut of the rhinoceros beetle, Trypoxylus dichotomus.</title>
        <authorList>
            <person name="Lim S."/>
            <person name="Kim B.-C."/>
        </authorList>
    </citation>
    <scope>NUCLEOTIDE SEQUENCE [LARGE SCALE GENOMIC DNA]</scope>
    <source>
        <strain evidence="2 3">LV19</strain>
    </source>
</reference>
<evidence type="ECO:0000313" key="3">
    <source>
        <dbReference type="Proteomes" id="UP000063781"/>
    </source>
</evidence>
<feature type="transmembrane region" description="Helical" evidence="1">
    <location>
        <begin position="102"/>
        <end position="124"/>
    </location>
</feature>
<proteinExistence type="predicted"/>
<dbReference type="STRING" id="1514105.AOC36_11450"/>
<keyword evidence="1" id="KW-0812">Transmembrane</keyword>
<keyword evidence="1" id="KW-0472">Membrane</keyword>
<dbReference type="KEGG" id="erl:AOC36_11450"/>
<organism evidence="2 3">
    <name type="scientific">Erysipelothrix larvae</name>
    <dbReference type="NCBI Taxonomy" id="1514105"/>
    <lineage>
        <taxon>Bacteria</taxon>
        <taxon>Bacillati</taxon>
        <taxon>Bacillota</taxon>
        <taxon>Erysipelotrichia</taxon>
        <taxon>Erysipelotrichales</taxon>
        <taxon>Erysipelotrichaceae</taxon>
        <taxon>Erysipelothrix</taxon>
    </lineage>
</organism>
<keyword evidence="1" id="KW-1133">Transmembrane helix</keyword>
<accession>A0A0X8H259</accession>
<dbReference type="RefSeq" id="WP_067634444.1">
    <property type="nucleotide sequence ID" value="NZ_CP013213.1"/>
</dbReference>
<feature type="transmembrane region" description="Helical" evidence="1">
    <location>
        <begin position="6"/>
        <end position="25"/>
    </location>
</feature>
<name>A0A0X8H259_9FIRM</name>
<dbReference type="Proteomes" id="UP000063781">
    <property type="component" value="Chromosome"/>
</dbReference>
<evidence type="ECO:0000256" key="1">
    <source>
        <dbReference type="SAM" id="Phobius"/>
    </source>
</evidence>